<name>A0A0D3H260_9ORYZ</name>
<reference evidence="2" key="1">
    <citation type="journal article" date="2009" name="Rice">
        <title>De Novo Next Generation Sequencing of Plant Genomes.</title>
        <authorList>
            <person name="Rounsley S."/>
            <person name="Marri P.R."/>
            <person name="Yu Y."/>
            <person name="He R."/>
            <person name="Sisneros N."/>
            <person name="Goicoechea J.L."/>
            <person name="Lee S.J."/>
            <person name="Angelova A."/>
            <person name="Kudrna D."/>
            <person name="Luo M."/>
            <person name="Affourtit J."/>
            <person name="Desany B."/>
            <person name="Knight J."/>
            <person name="Niazi F."/>
            <person name="Egholm M."/>
            <person name="Wing R.A."/>
        </authorList>
    </citation>
    <scope>NUCLEOTIDE SEQUENCE [LARGE SCALE GENOMIC DNA]</scope>
    <source>
        <strain evidence="2">cv. IRGC 105608</strain>
    </source>
</reference>
<dbReference type="AlphaFoldDB" id="A0A0D3H260"/>
<feature type="compositionally biased region" description="Basic residues" evidence="1">
    <location>
        <begin position="53"/>
        <end position="78"/>
    </location>
</feature>
<reference evidence="2" key="2">
    <citation type="submission" date="2015-03" db="UniProtKB">
        <authorList>
            <consortium name="EnsemblPlants"/>
        </authorList>
    </citation>
    <scope>IDENTIFICATION</scope>
</reference>
<evidence type="ECO:0000256" key="1">
    <source>
        <dbReference type="SAM" id="MobiDB-lite"/>
    </source>
</evidence>
<evidence type="ECO:0000313" key="3">
    <source>
        <dbReference type="Proteomes" id="UP000026960"/>
    </source>
</evidence>
<sequence>MEAPRSWRAPACVIFVLALVAQWWSSWTAAAGRWRAGVRARRSGRRSTAAAARTRRRRRAGRRRTRPSSRRPRRRRPMARTAPEAAHLLRLATMAPG</sequence>
<evidence type="ECO:0000313" key="2">
    <source>
        <dbReference type="EnsemblPlants" id="OBART08G20520.1"/>
    </source>
</evidence>
<feature type="compositionally biased region" description="Basic residues" evidence="1">
    <location>
        <begin position="36"/>
        <end position="45"/>
    </location>
</feature>
<protein>
    <submittedName>
        <fullName evidence="2">Uncharacterized protein</fullName>
    </submittedName>
</protein>
<dbReference type="Proteomes" id="UP000026960">
    <property type="component" value="Chromosome 8"/>
</dbReference>
<dbReference type="Gramene" id="OBART08G20520.1">
    <property type="protein sequence ID" value="OBART08G20520.1"/>
    <property type="gene ID" value="OBART08G20520"/>
</dbReference>
<accession>A0A0D3H260</accession>
<organism evidence="2">
    <name type="scientific">Oryza barthii</name>
    <dbReference type="NCBI Taxonomy" id="65489"/>
    <lineage>
        <taxon>Eukaryota</taxon>
        <taxon>Viridiplantae</taxon>
        <taxon>Streptophyta</taxon>
        <taxon>Embryophyta</taxon>
        <taxon>Tracheophyta</taxon>
        <taxon>Spermatophyta</taxon>
        <taxon>Magnoliopsida</taxon>
        <taxon>Liliopsida</taxon>
        <taxon>Poales</taxon>
        <taxon>Poaceae</taxon>
        <taxon>BOP clade</taxon>
        <taxon>Oryzoideae</taxon>
        <taxon>Oryzeae</taxon>
        <taxon>Oryzinae</taxon>
        <taxon>Oryza</taxon>
    </lineage>
</organism>
<dbReference type="HOGENOM" id="CLU_2350092_0_0_1"/>
<keyword evidence="3" id="KW-1185">Reference proteome</keyword>
<feature type="region of interest" description="Disordered" evidence="1">
    <location>
        <begin position="35"/>
        <end position="97"/>
    </location>
</feature>
<dbReference type="PaxDb" id="65489-OBART08G20520.1"/>
<dbReference type="EnsemblPlants" id="OBART08G20520.1">
    <property type="protein sequence ID" value="OBART08G20520.1"/>
    <property type="gene ID" value="OBART08G20520"/>
</dbReference>
<proteinExistence type="predicted"/>